<dbReference type="PANTHER" id="PTHR45953:SF1">
    <property type="entry name" value="IDURONATE 2-SULFATASE"/>
    <property type="match status" value="1"/>
</dbReference>
<evidence type="ECO:0000256" key="2">
    <source>
        <dbReference type="ARBA" id="ARBA00008779"/>
    </source>
</evidence>
<keyword evidence="6" id="KW-0106">Calcium</keyword>
<dbReference type="InterPro" id="IPR035874">
    <property type="entry name" value="IDS"/>
</dbReference>
<evidence type="ECO:0000259" key="8">
    <source>
        <dbReference type="Pfam" id="PF00884"/>
    </source>
</evidence>
<evidence type="ECO:0000256" key="4">
    <source>
        <dbReference type="ARBA" id="ARBA00022729"/>
    </source>
</evidence>
<dbReference type="OMA" id="HVFTRAY"/>
<sequence length="522" mass="60633">MKNQYLILLFINIYLLHLSVCSLSALKNASNKHKNVLFIMVDDLRPAFRAIGDKNAITPNIDKLIQKSFYFTNTFAQQSLCAPSRNSILTSRRPDTLKLYDFYSYWRAEVGNFTTLPQYFKENGYFTYSIGKVFHPGASSNFTDDFPASWSLPTFHGKAEEFINSPICIDPLTAKLTNNLLCPIDLNLIPYQTLPDIESTNHGIKILHQAYRNATPFFIAIGYHKPHIPFMFPYQYLQYHDISKFNHPTDYFKSHDLPAVAWAPFNDLRKRHDVKSLNVSFPFGSFGQEFAMRIRQHYYASVTYIDDLIGKLFKKVDFENTVIVLVSDHGWSLGENAEWAKYTNFDVTLKVPLVIYDPEYSQERHVNGRQINEIVELVDVFPSIAELAGLPEVQTCLNENEKICSQGKSLVNLMKGKIKPSEFNAFSQYPRPGTYPSKYPNSDEPKLKDIQIMGYTIRTRQLRYTAWIPFDNENFKGDWSEILAEELYDHIFDDHEKINLSNRPEFFQIKRELFKKLEQKNN</sequence>
<name>A0A336M9N0_CULSO</name>
<dbReference type="InterPro" id="IPR017850">
    <property type="entry name" value="Alkaline_phosphatase_core_sf"/>
</dbReference>
<keyword evidence="3" id="KW-0479">Metal-binding</keyword>
<dbReference type="GO" id="GO:0005737">
    <property type="term" value="C:cytoplasm"/>
    <property type="evidence" value="ECO:0007669"/>
    <property type="project" value="TreeGrafter"/>
</dbReference>
<accession>A0A336M9N0</accession>
<dbReference type="Pfam" id="PF00884">
    <property type="entry name" value="Sulfatase"/>
    <property type="match status" value="1"/>
</dbReference>
<dbReference type="InterPro" id="IPR000917">
    <property type="entry name" value="Sulfatase_N"/>
</dbReference>
<dbReference type="PROSITE" id="PS00149">
    <property type="entry name" value="SULFATASE_2"/>
    <property type="match status" value="1"/>
</dbReference>
<organism evidence="9">
    <name type="scientific">Culicoides sonorensis</name>
    <name type="common">Biting midge</name>
    <dbReference type="NCBI Taxonomy" id="179676"/>
    <lineage>
        <taxon>Eukaryota</taxon>
        <taxon>Metazoa</taxon>
        <taxon>Ecdysozoa</taxon>
        <taxon>Arthropoda</taxon>
        <taxon>Hexapoda</taxon>
        <taxon>Insecta</taxon>
        <taxon>Pterygota</taxon>
        <taxon>Neoptera</taxon>
        <taxon>Endopterygota</taxon>
        <taxon>Diptera</taxon>
        <taxon>Nematocera</taxon>
        <taxon>Chironomoidea</taxon>
        <taxon>Ceratopogonidae</taxon>
        <taxon>Ceratopogoninae</taxon>
        <taxon>Culicoides</taxon>
        <taxon>Monoculicoides</taxon>
    </lineage>
</organism>
<dbReference type="PANTHER" id="PTHR45953">
    <property type="entry name" value="IDURONATE 2-SULFATASE"/>
    <property type="match status" value="1"/>
</dbReference>
<keyword evidence="4 7" id="KW-0732">Signal</keyword>
<evidence type="ECO:0000256" key="5">
    <source>
        <dbReference type="ARBA" id="ARBA00022801"/>
    </source>
</evidence>
<feature type="chain" id="PRO_5016309911" evidence="7">
    <location>
        <begin position="22"/>
        <end position="522"/>
    </location>
</feature>
<dbReference type="InterPro" id="IPR024607">
    <property type="entry name" value="Sulfatase_CS"/>
</dbReference>
<reference evidence="9" key="1">
    <citation type="submission" date="2018-07" db="EMBL/GenBank/DDBJ databases">
        <authorList>
            <person name="Quirk P.G."/>
            <person name="Krulwich T.A."/>
        </authorList>
    </citation>
    <scope>NUCLEOTIDE SEQUENCE</scope>
</reference>
<evidence type="ECO:0000313" key="9">
    <source>
        <dbReference type="EMBL" id="SSX27052.1"/>
    </source>
</evidence>
<dbReference type="AlphaFoldDB" id="A0A336M9N0"/>
<comment type="cofactor">
    <cofactor evidence="1">
        <name>Ca(2+)</name>
        <dbReference type="ChEBI" id="CHEBI:29108"/>
    </cofactor>
</comment>
<evidence type="ECO:0000256" key="7">
    <source>
        <dbReference type="SAM" id="SignalP"/>
    </source>
</evidence>
<protein>
    <submittedName>
        <fullName evidence="9">CSON014130 protein</fullName>
    </submittedName>
</protein>
<feature type="signal peptide" evidence="7">
    <location>
        <begin position="1"/>
        <end position="21"/>
    </location>
</feature>
<dbReference type="CDD" id="cd16030">
    <property type="entry name" value="iduronate-2-sulfatase"/>
    <property type="match status" value="1"/>
</dbReference>
<dbReference type="Gene3D" id="3.40.720.10">
    <property type="entry name" value="Alkaline Phosphatase, subunit A"/>
    <property type="match status" value="1"/>
</dbReference>
<evidence type="ECO:0000256" key="1">
    <source>
        <dbReference type="ARBA" id="ARBA00001913"/>
    </source>
</evidence>
<dbReference type="SUPFAM" id="SSF53649">
    <property type="entry name" value="Alkaline phosphatase-like"/>
    <property type="match status" value="1"/>
</dbReference>
<keyword evidence="5" id="KW-0378">Hydrolase</keyword>
<feature type="domain" description="Sulfatase N-terminal" evidence="8">
    <location>
        <begin position="34"/>
        <end position="389"/>
    </location>
</feature>
<comment type="similarity">
    <text evidence="2">Belongs to the sulfatase family.</text>
</comment>
<evidence type="ECO:0000256" key="6">
    <source>
        <dbReference type="ARBA" id="ARBA00022837"/>
    </source>
</evidence>
<evidence type="ECO:0000256" key="3">
    <source>
        <dbReference type="ARBA" id="ARBA00022723"/>
    </source>
</evidence>
<dbReference type="GO" id="GO:0046872">
    <property type="term" value="F:metal ion binding"/>
    <property type="evidence" value="ECO:0007669"/>
    <property type="project" value="UniProtKB-KW"/>
</dbReference>
<dbReference type="EMBL" id="UFQT01000765">
    <property type="protein sequence ID" value="SSX27052.1"/>
    <property type="molecule type" value="Genomic_DNA"/>
</dbReference>
<dbReference type="GO" id="GO:0004423">
    <property type="term" value="F:iduronate-2-sulfatase activity"/>
    <property type="evidence" value="ECO:0007669"/>
    <property type="project" value="InterPro"/>
</dbReference>
<gene>
    <name evidence="9" type="primary">CSON014130</name>
</gene>
<proteinExistence type="inferred from homology"/>
<dbReference type="VEuPathDB" id="VectorBase:CSON014130"/>